<dbReference type="Gene3D" id="3.30.40.10">
    <property type="entry name" value="Zinc/RING finger domain, C3HC4 (zinc finger)"/>
    <property type="match status" value="1"/>
</dbReference>
<proteinExistence type="predicted"/>
<dbReference type="AlphaFoldDB" id="A0A8H7ELD4"/>
<evidence type="ECO:0000256" key="3">
    <source>
        <dbReference type="ARBA" id="ARBA00022833"/>
    </source>
</evidence>
<dbReference type="PANTHER" id="PTHR14296">
    <property type="entry name" value="REMODELING AND SPACING FACTOR 1"/>
    <property type="match status" value="1"/>
</dbReference>
<dbReference type="InterPro" id="IPR013083">
    <property type="entry name" value="Znf_RING/FYVE/PHD"/>
</dbReference>
<dbReference type="GO" id="GO:0008270">
    <property type="term" value="F:zinc ion binding"/>
    <property type="evidence" value="ECO:0007669"/>
    <property type="project" value="UniProtKB-KW"/>
</dbReference>
<keyword evidence="7" id="KW-1185">Reference proteome</keyword>
<feature type="region of interest" description="Disordered" evidence="4">
    <location>
        <begin position="590"/>
        <end position="653"/>
    </location>
</feature>
<feature type="compositionally biased region" description="Basic residues" evidence="4">
    <location>
        <begin position="214"/>
        <end position="236"/>
    </location>
</feature>
<feature type="region of interest" description="Disordered" evidence="4">
    <location>
        <begin position="241"/>
        <end position="260"/>
    </location>
</feature>
<dbReference type="SMART" id="SM00249">
    <property type="entry name" value="PHD"/>
    <property type="match status" value="1"/>
</dbReference>
<feature type="region of interest" description="Disordered" evidence="4">
    <location>
        <begin position="351"/>
        <end position="373"/>
    </location>
</feature>
<name>A0A8H7ELD4_9FUNG</name>
<sequence length="653" mass="76736">MSGELLSDLDRLRNNVEFTSIAQFFHTFQEAFQPWPARHSDPLAISRMGIEPKVETGIFTTEDLERMILQRSERYRLEELIVRMLRSLTRNRFINNDTWQTYFARELDKREPQELNPLHPNGPSMSNTQNDISDEETDEKSDLVDFHSLTLEERIHLLDILCNWQLEDPDRFRDHLGNDDDSVQWRVDPIGYDAKGSSFWLFDDNRLYKETPPLKKKTKVRKPRQKPKAVRRSYRRNTRSNDIESAMLSDDDSKQTEEDEENWVPWKLVCLTSEDWEKFPAKFADSTHSDEQRFYKLLVNEVLPKVLPVVQDHEKTLKKEEAIVNRKRSSRLMVRELQALETGQSFECKGGLRSASKREENARQREELERETAAKAREERLLERERRIMEREQALLNQERRKEQKLPEAEIVVKKEQLKRKRGRKPKVRKQNEEEEEDWTFDCVCGVSGQNMDDGSPMIACEKCGIWQHIGCLRKAGYIDKKLKSLDNFQYVCFRCSETDQLRRDSPQNQDRIYDSLAKKVKIDTDDQSLKPIQQFAVHPPPFHIPYPSNGQIIPIQPAPQPVGYQRPLYPLRPFMPPNRDVIYSNSADVSSSFSPQLSKPEPQRAPFRSMALPKLPSLSQLQAPPILQDNSHVPNQHQQEQQQQQHQRQQQI</sequence>
<organism evidence="6 7">
    <name type="scientific">Apophysomyces ossiformis</name>
    <dbReference type="NCBI Taxonomy" id="679940"/>
    <lineage>
        <taxon>Eukaryota</taxon>
        <taxon>Fungi</taxon>
        <taxon>Fungi incertae sedis</taxon>
        <taxon>Mucoromycota</taxon>
        <taxon>Mucoromycotina</taxon>
        <taxon>Mucoromycetes</taxon>
        <taxon>Mucorales</taxon>
        <taxon>Mucorineae</taxon>
        <taxon>Mucoraceae</taxon>
        <taxon>Apophysomyces</taxon>
    </lineage>
</organism>
<gene>
    <name evidence="6" type="ORF">EC973_005152</name>
</gene>
<dbReference type="InterPro" id="IPR028938">
    <property type="entry name" value="Rsf1-like"/>
</dbReference>
<keyword evidence="1" id="KW-0479">Metal-binding</keyword>
<accession>A0A8H7ELD4</accession>
<keyword evidence="3" id="KW-0862">Zinc</keyword>
<feature type="domain" description="Zinc finger PHD-type" evidence="5">
    <location>
        <begin position="442"/>
        <end position="497"/>
    </location>
</feature>
<dbReference type="EMBL" id="JABAYA010000299">
    <property type="protein sequence ID" value="KAF7721155.1"/>
    <property type="molecule type" value="Genomic_DNA"/>
</dbReference>
<dbReference type="GO" id="GO:0031213">
    <property type="term" value="C:RSF complex"/>
    <property type="evidence" value="ECO:0007669"/>
    <property type="project" value="InterPro"/>
</dbReference>
<dbReference type="InterPro" id="IPR001965">
    <property type="entry name" value="Znf_PHD"/>
</dbReference>
<dbReference type="PROSITE" id="PS01359">
    <property type="entry name" value="ZF_PHD_1"/>
    <property type="match status" value="1"/>
</dbReference>
<evidence type="ECO:0000256" key="2">
    <source>
        <dbReference type="ARBA" id="ARBA00022771"/>
    </source>
</evidence>
<dbReference type="Proteomes" id="UP000605846">
    <property type="component" value="Unassembled WGS sequence"/>
</dbReference>
<feature type="compositionally biased region" description="Low complexity" evidence="4">
    <location>
        <begin position="637"/>
        <end position="653"/>
    </location>
</feature>
<dbReference type="GO" id="GO:0006355">
    <property type="term" value="P:regulation of DNA-templated transcription"/>
    <property type="evidence" value="ECO:0007669"/>
    <property type="project" value="InterPro"/>
</dbReference>
<dbReference type="InterPro" id="IPR019786">
    <property type="entry name" value="Zinc_finger_PHD-type_CS"/>
</dbReference>
<feature type="compositionally biased region" description="Basic and acidic residues" evidence="4">
    <location>
        <begin position="356"/>
        <end position="373"/>
    </location>
</feature>
<evidence type="ECO:0000313" key="7">
    <source>
        <dbReference type="Proteomes" id="UP000605846"/>
    </source>
</evidence>
<dbReference type="OrthoDB" id="303107at2759"/>
<protein>
    <recommendedName>
        <fullName evidence="5">Zinc finger PHD-type domain-containing protein</fullName>
    </recommendedName>
</protein>
<comment type="caution">
    <text evidence="6">The sequence shown here is derived from an EMBL/GenBank/DDBJ whole genome shotgun (WGS) entry which is preliminary data.</text>
</comment>
<reference evidence="6" key="1">
    <citation type="submission" date="2020-01" db="EMBL/GenBank/DDBJ databases">
        <title>Genome Sequencing of Three Apophysomyces-Like Fungal Strains Confirms a Novel Fungal Genus in the Mucoromycota with divergent Burkholderia-like Endosymbiotic Bacteria.</title>
        <authorList>
            <person name="Stajich J.E."/>
            <person name="Macias A.M."/>
            <person name="Carter-House D."/>
            <person name="Lovett B."/>
            <person name="Kasson L.R."/>
            <person name="Berry K."/>
            <person name="Grigoriev I."/>
            <person name="Chang Y."/>
            <person name="Spatafora J."/>
            <person name="Kasson M.T."/>
        </authorList>
    </citation>
    <scope>NUCLEOTIDE SEQUENCE</scope>
    <source>
        <strain evidence="6">NRRL A-21654</strain>
    </source>
</reference>
<feature type="region of interest" description="Disordered" evidence="4">
    <location>
        <begin position="113"/>
        <end position="138"/>
    </location>
</feature>
<evidence type="ECO:0000256" key="4">
    <source>
        <dbReference type="SAM" id="MobiDB-lite"/>
    </source>
</evidence>
<evidence type="ECO:0000313" key="6">
    <source>
        <dbReference type="EMBL" id="KAF7721155.1"/>
    </source>
</evidence>
<dbReference type="SUPFAM" id="SSF57903">
    <property type="entry name" value="FYVE/PHD zinc finger"/>
    <property type="match status" value="1"/>
</dbReference>
<evidence type="ECO:0000259" key="5">
    <source>
        <dbReference type="SMART" id="SM00249"/>
    </source>
</evidence>
<feature type="compositionally biased region" description="Polar residues" evidence="4">
    <location>
        <begin position="618"/>
        <end position="636"/>
    </location>
</feature>
<feature type="region of interest" description="Disordered" evidence="4">
    <location>
        <begin position="212"/>
        <end position="236"/>
    </location>
</feature>
<dbReference type="InterPro" id="IPR011011">
    <property type="entry name" value="Znf_FYVE_PHD"/>
</dbReference>
<dbReference type="PANTHER" id="PTHR14296:SF3">
    <property type="entry name" value="DIKAR, ISOFORM F"/>
    <property type="match status" value="1"/>
</dbReference>
<evidence type="ECO:0000256" key="1">
    <source>
        <dbReference type="ARBA" id="ARBA00022723"/>
    </source>
</evidence>
<keyword evidence="2" id="KW-0863">Zinc-finger</keyword>